<organism evidence="7 8">
    <name type="scientific">Conexivisphaera calida</name>
    <dbReference type="NCBI Taxonomy" id="1874277"/>
    <lineage>
        <taxon>Archaea</taxon>
        <taxon>Nitrososphaerota</taxon>
        <taxon>Conexivisphaeria</taxon>
        <taxon>Conexivisphaerales</taxon>
        <taxon>Conexivisphaeraceae</taxon>
        <taxon>Conexivisphaera</taxon>
    </lineage>
</organism>
<dbReference type="PROSITE" id="PS00217">
    <property type="entry name" value="SUGAR_TRANSPORT_2"/>
    <property type="match status" value="1"/>
</dbReference>
<dbReference type="RefSeq" id="WP_174448488.1">
    <property type="nucleotide sequence ID" value="NZ_AP018732.1"/>
</dbReference>
<dbReference type="SUPFAM" id="SSF103473">
    <property type="entry name" value="MFS general substrate transporter"/>
    <property type="match status" value="1"/>
</dbReference>
<dbReference type="InterPro" id="IPR005828">
    <property type="entry name" value="MFS_sugar_transport-like"/>
</dbReference>
<dbReference type="PANTHER" id="PTHR23508">
    <property type="entry name" value="CARBOXYLIC ACID TRANSPORTER PROTEIN HOMOLOG"/>
    <property type="match status" value="1"/>
</dbReference>
<keyword evidence="4 5" id="KW-0472">Membrane</keyword>
<evidence type="ECO:0000256" key="4">
    <source>
        <dbReference type="ARBA" id="ARBA00023136"/>
    </source>
</evidence>
<dbReference type="GeneID" id="55584656"/>
<evidence type="ECO:0000256" key="5">
    <source>
        <dbReference type="SAM" id="Phobius"/>
    </source>
</evidence>
<reference evidence="7 8" key="1">
    <citation type="journal article" date="2019" name="ISME J.">
        <title>Isolation and characterization of a thermophilic sulfur- and iron-reducing thaumarchaeote from a terrestrial acidic hot spring.</title>
        <authorList>
            <person name="Kato S."/>
            <person name="Itoh T."/>
            <person name="Yuki M."/>
            <person name="Nagamori M."/>
            <person name="Ohnishi M."/>
            <person name="Uematsu K."/>
            <person name="Suzuki K."/>
            <person name="Takashina T."/>
            <person name="Ohkuma M."/>
        </authorList>
    </citation>
    <scope>NUCLEOTIDE SEQUENCE [LARGE SCALE GENOMIC DNA]</scope>
    <source>
        <strain evidence="7 8">NAS-02</strain>
    </source>
</reference>
<dbReference type="KEGG" id="ccai:NAS2_0846"/>
<dbReference type="OrthoDB" id="117970at2157"/>
<feature type="transmembrane region" description="Helical" evidence="5">
    <location>
        <begin position="176"/>
        <end position="195"/>
    </location>
</feature>
<feature type="transmembrane region" description="Helical" evidence="5">
    <location>
        <begin position="87"/>
        <end position="105"/>
    </location>
</feature>
<feature type="transmembrane region" description="Helical" evidence="5">
    <location>
        <begin position="263"/>
        <end position="285"/>
    </location>
</feature>
<evidence type="ECO:0000256" key="3">
    <source>
        <dbReference type="ARBA" id="ARBA00022989"/>
    </source>
</evidence>
<sequence>MGSSASTSPASIGRAVAPSLVVVLVGLGTFLDGYDLLNISVALPLLSRFMHLSPALSGLLGTATYLGGIAGGLAFGLLSDLRGRRNALLADLAFFLVASLLSAFVESPLQLLVLRVLIGFGIGADIASGPALLSEVSPSSSRGLLMGLSLVMMPLGGLVSAALAYGMWASGVAPAILWRILLGAGAVPAAIVIALRSRLPESPMWIERGTRGRRTRTYGDLARRYWRMLAYSSVAWVGAGTTSIFTIFTPMVVSSIGGGYQTMLRVVLILWTLATLGGLVGALLMDRVGRRPLLVGALAALGASFWAVAAGYRTPLLEVALAAGMFATFLSVSGAYTVQTEVFPVEVKSLADGMAFSLNRIANFAFGAVAPALLVADLMPQYLTWVGAFALASGVAAGALGLESSRSDLRRVEEIVERRARARPA</sequence>
<comment type="subcellular location">
    <subcellularLocation>
        <location evidence="1">Membrane</location>
        <topology evidence="1">Multi-pass membrane protein</topology>
    </subcellularLocation>
</comment>
<evidence type="ECO:0000256" key="2">
    <source>
        <dbReference type="ARBA" id="ARBA00022692"/>
    </source>
</evidence>
<feature type="transmembrane region" description="Helical" evidence="5">
    <location>
        <begin position="358"/>
        <end position="376"/>
    </location>
</feature>
<feature type="transmembrane region" description="Helical" evidence="5">
    <location>
        <begin position="51"/>
        <end position="75"/>
    </location>
</feature>
<feature type="transmembrane region" description="Helical" evidence="5">
    <location>
        <begin position="12"/>
        <end position="31"/>
    </location>
</feature>
<dbReference type="EMBL" id="AP018732">
    <property type="protein sequence ID" value="BBE42235.1"/>
    <property type="molecule type" value="Genomic_DNA"/>
</dbReference>
<keyword evidence="8" id="KW-1185">Reference proteome</keyword>
<keyword evidence="7" id="KW-0813">Transport</keyword>
<gene>
    <name evidence="7" type="ORF">NAS2_0846</name>
</gene>
<feature type="transmembrane region" description="Helical" evidence="5">
    <location>
        <begin position="145"/>
        <end position="170"/>
    </location>
</feature>
<protein>
    <submittedName>
        <fullName evidence="7">MFS Superfamily sugar transporter</fullName>
    </submittedName>
</protein>
<feature type="transmembrane region" description="Helical" evidence="5">
    <location>
        <begin position="233"/>
        <end position="257"/>
    </location>
</feature>
<dbReference type="CDD" id="cd17316">
    <property type="entry name" value="MFS_SV2_like"/>
    <property type="match status" value="1"/>
</dbReference>
<feature type="domain" description="Major facilitator superfamily (MFS) profile" evidence="6">
    <location>
        <begin position="21"/>
        <end position="405"/>
    </location>
</feature>
<proteinExistence type="predicted"/>
<dbReference type="Gene3D" id="1.20.1250.20">
    <property type="entry name" value="MFS general substrate transporter like domains"/>
    <property type="match status" value="2"/>
</dbReference>
<evidence type="ECO:0000313" key="8">
    <source>
        <dbReference type="Proteomes" id="UP000509448"/>
    </source>
</evidence>
<accession>A0A4P2VMF8</accession>
<dbReference type="Pfam" id="PF00083">
    <property type="entry name" value="Sugar_tr"/>
    <property type="match status" value="2"/>
</dbReference>
<dbReference type="Proteomes" id="UP000509448">
    <property type="component" value="Chromosome"/>
</dbReference>
<dbReference type="PANTHER" id="PTHR23508:SF10">
    <property type="entry name" value="CARBOXYLIC ACID TRANSPORTER PROTEIN HOMOLOG"/>
    <property type="match status" value="1"/>
</dbReference>
<feature type="transmembrane region" description="Helical" evidence="5">
    <location>
        <begin position="111"/>
        <end position="133"/>
    </location>
</feature>
<evidence type="ECO:0000313" key="7">
    <source>
        <dbReference type="EMBL" id="BBE42235.1"/>
    </source>
</evidence>
<evidence type="ECO:0000259" key="6">
    <source>
        <dbReference type="PROSITE" id="PS50850"/>
    </source>
</evidence>
<feature type="transmembrane region" description="Helical" evidence="5">
    <location>
        <begin position="319"/>
        <end position="338"/>
    </location>
</feature>
<dbReference type="AlphaFoldDB" id="A0A4P2VMF8"/>
<keyword evidence="3 5" id="KW-1133">Transmembrane helix</keyword>
<feature type="transmembrane region" description="Helical" evidence="5">
    <location>
        <begin position="382"/>
        <end position="402"/>
    </location>
</feature>
<dbReference type="GO" id="GO:0046943">
    <property type="term" value="F:carboxylic acid transmembrane transporter activity"/>
    <property type="evidence" value="ECO:0007669"/>
    <property type="project" value="TreeGrafter"/>
</dbReference>
<dbReference type="PROSITE" id="PS50850">
    <property type="entry name" value="MFS"/>
    <property type="match status" value="1"/>
</dbReference>
<feature type="transmembrane region" description="Helical" evidence="5">
    <location>
        <begin position="292"/>
        <end position="313"/>
    </location>
</feature>
<dbReference type="InterPro" id="IPR036259">
    <property type="entry name" value="MFS_trans_sf"/>
</dbReference>
<dbReference type="InterPro" id="IPR005829">
    <property type="entry name" value="Sugar_transporter_CS"/>
</dbReference>
<dbReference type="GO" id="GO:0005886">
    <property type="term" value="C:plasma membrane"/>
    <property type="evidence" value="ECO:0007669"/>
    <property type="project" value="TreeGrafter"/>
</dbReference>
<evidence type="ECO:0000256" key="1">
    <source>
        <dbReference type="ARBA" id="ARBA00004141"/>
    </source>
</evidence>
<dbReference type="InterPro" id="IPR020846">
    <property type="entry name" value="MFS_dom"/>
</dbReference>
<keyword evidence="7" id="KW-0762">Sugar transport</keyword>
<dbReference type="PROSITE" id="PS00216">
    <property type="entry name" value="SUGAR_TRANSPORT_1"/>
    <property type="match status" value="1"/>
</dbReference>
<keyword evidence="2 5" id="KW-0812">Transmembrane</keyword>
<name>A0A4P2VMF8_9ARCH</name>